<dbReference type="OrthoDB" id="5572108at2759"/>
<gene>
    <name evidence="1" type="ORF">NEDG_00055</name>
</gene>
<evidence type="ECO:0000313" key="1">
    <source>
        <dbReference type="EMBL" id="OAG31580.1"/>
    </source>
</evidence>
<dbReference type="Gene3D" id="3.30.420.40">
    <property type="match status" value="2"/>
</dbReference>
<reference evidence="1 2" key="1">
    <citation type="submission" date="2016-02" db="EMBL/GenBank/DDBJ databases">
        <title>Discovery of a natural microsporidian pathogen with a broad tissue tropism in Caenorhabditis elegans.</title>
        <authorList>
            <person name="Luallen R.J."/>
            <person name="Reinke A.W."/>
            <person name="Tong L."/>
            <person name="Botts M.R."/>
            <person name="Felix M.-A."/>
            <person name="Troemel E.R."/>
        </authorList>
    </citation>
    <scope>NUCLEOTIDE SEQUENCE [LARGE SCALE GENOMIC DNA]</scope>
    <source>
        <strain evidence="1 2">JUm2807</strain>
    </source>
</reference>
<dbReference type="EMBL" id="LTDL01000014">
    <property type="protein sequence ID" value="OAG31580.1"/>
    <property type="molecule type" value="Genomic_DNA"/>
</dbReference>
<accession>A0A177EJM4</accession>
<organism evidence="1 2">
    <name type="scientific">Nematocida displodere</name>
    <dbReference type="NCBI Taxonomy" id="1805483"/>
    <lineage>
        <taxon>Eukaryota</taxon>
        <taxon>Fungi</taxon>
        <taxon>Fungi incertae sedis</taxon>
        <taxon>Microsporidia</taxon>
        <taxon>Nematocida</taxon>
    </lineage>
</organism>
<evidence type="ECO:0000313" key="2">
    <source>
        <dbReference type="Proteomes" id="UP000185944"/>
    </source>
</evidence>
<sequence>MKYTPPFLSVHLSEGVQTANKNIYSYFMKNDSSYYVPQSERYANYRAHLDTTYLVVVTQYTSATEDFCYKNNEESVRMHCLIGKTPALLQEKEVSLSRLIESIHEVEKTLPSQQKLKPGETFIGLVFPDGLNRVSVMNMVDSVVTHGGFKGVMVVPMSLAVSLGLGISNSVVVSNLENASVFCVEDNCLLPEGYIEGMACAKSLYGEDIVDDFLKREEVIKTAATDCVCHLCNGSFELGEFSIHFKTRHNIDVYAEQKQSDELLRQCAIKAVEEESSASPDPELSLPEQVARVLASVSPQERMKKVSSALIYITRTRTLTAAHTDDGTTQDTTLSTNPELDEAGAVKEVGEEKNSLEYQEATCLLDEPATGPSTGPETAYIHLTEDERNRTAWRGVYALSNIEPGRELWLTDKEWKSVGLRVLKEKVLFPL</sequence>
<comment type="caution">
    <text evidence="1">The sequence shown here is derived from an EMBL/GenBank/DDBJ whole genome shotgun (WGS) entry which is preliminary data.</text>
</comment>
<dbReference type="VEuPathDB" id="MicrosporidiaDB:NEDG_00055"/>
<protein>
    <submittedName>
        <fullName evidence="1">Uncharacterized protein</fullName>
    </submittedName>
</protein>
<dbReference type="GeneID" id="93646405"/>
<keyword evidence="2" id="KW-1185">Reference proteome</keyword>
<proteinExistence type="predicted"/>
<dbReference type="RefSeq" id="XP_067545181.1">
    <property type="nucleotide sequence ID" value="XM_067687473.1"/>
</dbReference>
<name>A0A177EJM4_9MICR</name>
<dbReference type="AlphaFoldDB" id="A0A177EJM4"/>
<dbReference type="Proteomes" id="UP000185944">
    <property type="component" value="Unassembled WGS sequence"/>
</dbReference>
<dbReference type="Pfam" id="PF17003">
    <property type="entry name" value="Actin_micro"/>
    <property type="match status" value="1"/>
</dbReference>